<reference evidence="2" key="1">
    <citation type="submission" date="2014-12" db="EMBL/GenBank/DDBJ databases">
        <title>Insight into the proteome of Arion vulgaris.</title>
        <authorList>
            <person name="Aradska J."/>
            <person name="Bulat T."/>
            <person name="Smidak R."/>
            <person name="Sarate P."/>
            <person name="Gangsoo J."/>
            <person name="Sialana F."/>
            <person name="Bilban M."/>
            <person name="Lubec G."/>
        </authorList>
    </citation>
    <scope>NUCLEOTIDE SEQUENCE</scope>
    <source>
        <tissue evidence="2">Skin</tissue>
    </source>
</reference>
<organism evidence="2">
    <name type="scientific">Arion vulgaris</name>
    <dbReference type="NCBI Taxonomy" id="1028688"/>
    <lineage>
        <taxon>Eukaryota</taxon>
        <taxon>Metazoa</taxon>
        <taxon>Spiralia</taxon>
        <taxon>Lophotrochozoa</taxon>
        <taxon>Mollusca</taxon>
        <taxon>Gastropoda</taxon>
        <taxon>Heterobranchia</taxon>
        <taxon>Euthyneura</taxon>
        <taxon>Panpulmonata</taxon>
        <taxon>Eupulmonata</taxon>
        <taxon>Stylommatophora</taxon>
        <taxon>Helicina</taxon>
        <taxon>Arionoidea</taxon>
        <taxon>Arionidae</taxon>
        <taxon>Arion</taxon>
    </lineage>
</organism>
<dbReference type="EMBL" id="HACG01004245">
    <property type="protein sequence ID" value="CEK51110.1"/>
    <property type="molecule type" value="Transcribed_RNA"/>
</dbReference>
<feature type="compositionally biased region" description="Polar residues" evidence="1">
    <location>
        <begin position="25"/>
        <end position="88"/>
    </location>
</feature>
<sequence length="104" mass="11102">FTCPNDRGIFVRQTQIAVLEDQKSSETPSSSPAAVTLQQNAPRTKTSIPQSSAIHASGVKKSSLQQSESMTKSTDSFGESQVPTQSLSDIKVVLSPDPKMIPTP</sequence>
<name>A0A0B6Y6I8_9EUPU</name>
<gene>
    <name evidence="2" type="primary">ORF12522</name>
</gene>
<evidence type="ECO:0000313" key="2">
    <source>
        <dbReference type="EMBL" id="CEK51110.1"/>
    </source>
</evidence>
<proteinExistence type="predicted"/>
<protein>
    <submittedName>
        <fullName evidence="2">Uncharacterized protein</fullName>
    </submittedName>
</protein>
<feature type="non-terminal residue" evidence="2">
    <location>
        <position position="1"/>
    </location>
</feature>
<accession>A0A0B6Y6I8</accession>
<evidence type="ECO:0000256" key="1">
    <source>
        <dbReference type="SAM" id="MobiDB-lite"/>
    </source>
</evidence>
<feature type="region of interest" description="Disordered" evidence="1">
    <location>
        <begin position="20"/>
        <end position="104"/>
    </location>
</feature>
<feature type="non-terminal residue" evidence="2">
    <location>
        <position position="104"/>
    </location>
</feature>
<dbReference type="AlphaFoldDB" id="A0A0B6Y6I8"/>